<dbReference type="AlphaFoldDB" id="A0A917MAW1"/>
<reference evidence="3 4" key="1">
    <citation type="journal article" date="2014" name="Int. J. Syst. Evol. Microbiol.">
        <title>Complete genome sequence of Corynebacterium casei LMG S-19264T (=DSM 44701T), isolated from a smear-ripened cheese.</title>
        <authorList>
            <consortium name="US DOE Joint Genome Institute (JGI-PGF)"/>
            <person name="Walter F."/>
            <person name="Albersmeier A."/>
            <person name="Kalinowski J."/>
            <person name="Ruckert C."/>
        </authorList>
    </citation>
    <scope>NUCLEOTIDE SEQUENCE [LARGE SCALE GENOMIC DNA]</scope>
    <source>
        <strain evidence="3 4">CGMCC 1.15286</strain>
    </source>
</reference>
<keyword evidence="4" id="KW-1185">Reference proteome</keyword>
<gene>
    <name evidence="3" type="ORF">GCM10010918_50200</name>
</gene>
<dbReference type="PANTHER" id="PTHR45138">
    <property type="entry name" value="REGULATORY COMPONENTS OF SENSORY TRANSDUCTION SYSTEM"/>
    <property type="match status" value="1"/>
</dbReference>
<sequence>MSIIHWLAGPDGQLISSACVIVILMLMLFMSLRLYASYRNKRVYRLLTSALPLFMIQQLLLAWISYPGQAAPPWLQVTASITQIVSFIIINFVFMKLYTHRSARLKSTPFVVMIVLTFVIAGAHYALFPLSMEAAASGEQVRFLALDFYSLIVTFLILLDTKGTEMNTRYSASLITYFIIELSRIADGYVFHGSVAWLMLLSHLLPIVYFTQLFLLLFQWVIERLMLTYQSSITDGLTGLYNRRHFNLKAEQLLSRSRGTAVIFCDIDNFKKLNDTQGHHKADGVLKQVSEIIKEESAGIGTAGRYGGEELLACIGTDKVKPERVAESIRKRVELETIVTISVGVSTSKDADSVQELVKLADEAMYHSKTTGKNKVTLFQSMPAAKKKSLS</sequence>
<evidence type="ECO:0000313" key="4">
    <source>
        <dbReference type="Proteomes" id="UP000600247"/>
    </source>
</evidence>
<feature type="transmembrane region" description="Helical" evidence="1">
    <location>
        <begin position="140"/>
        <end position="159"/>
    </location>
</feature>
<protein>
    <recommendedName>
        <fullName evidence="2">GGDEF domain-containing protein</fullName>
    </recommendedName>
</protein>
<dbReference type="InterPro" id="IPR000160">
    <property type="entry name" value="GGDEF_dom"/>
</dbReference>
<dbReference type="InterPro" id="IPR043128">
    <property type="entry name" value="Rev_trsase/Diguanyl_cyclase"/>
</dbReference>
<dbReference type="GO" id="GO:0005886">
    <property type="term" value="C:plasma membrane"/>
    <property type="evidence" value="ECO:0007669"/>
    <property type="project" value="TreeGrafter"/>
</dbReference>
<organism evidence="3 4">
    <name type="scientific">Paenibacillus radicis</name>
    <name type="common">ex Gao et al. 2016</name>
    <dbReference type="NCBI Taxonomy" id="1737354"/>
    <lineage>
        <taxon>Bacteria</taxon>
        <taxon>Bacillati</taxon>
        <taxon>Bacillota</taxon>
        <taxon>Bacilli</taxon>
        <taxon>Bacillales</taxon>
        <taxon>Paenibacillaceae</taxon>
        <taxon>Paenibacillus</taxon>
    </lineage>
</organism>
<dbReference type="RefSeq" id="WP_188892434.1">
    <property type="nucleotide sequence ID" value="NZ_BMHY01000015.1"/>
</dbReference>
<dbReference type="Pfam" id="PF00990">
    <property type="entry name" value="GGDEF"/>
    <property type="match status" value="1"/>
</dbReference>
<dbReference type="PROSITE" id="PS50887">
    <property type="entry name" value="GGDEF"/>
    <property type="match status" value="1"/>
</dbReference>
<dbReference type="InterPro" id="IPR029787">
    <property type="entry name" value="Nucleotide_cyclase"/>
</dbReference>
<proteinExistence type="predicted"/>
<accession>A0A917MAW1</accession>
<dbReference type="NCBIfam" id="TIGR00254">
    <property type="entry name" value="GGDEF"/>
    <property type="match status" value="1"/>
</dbReference>
<feature type="domain" description="GGDEF" evidence="2">
    <location>
        <begin position="258"/>
        <end position="381"/>
    </location>
</feature>
<dbReference type="InterPro" id="IPR050469">
    <property type="entry name" value="Diguanylate_Cyclase"/>
</dbReference>
<keyword evidence="1" id="KW-0812">Transmembrane</keyword>
<dbReference type="SMART" id="SM00267">
    <property type="entry name" value="GGDEF"/>
    <property type="match status" value="1"/>
</dbReference>
<name>A0A917MAW1_9BACL</name>
<feature type="transmembrane region" description="Helical" evidence="1">
    <location>
        <begin position="43"/>
        <end position="65"/>
    </location>
</feature>
<evidence type="ECO:0000259" key="2">
    <source>
        <dbReference type="PROSITE" id="PS50887"/>
    </source>
</evidence>
<keyword evidence="1" id="KW-1133">Transmembrane helix</keyword>
<feature type="transmembrane region" description="Helical" evidence="1">
    <location>
        <begin position="14"/>
        <end position="36"/>
    </location>
</feature>
<keyword evidence="1" id="KW-0472">Membrane</keyword>
<dbReference type="CDD" id="cd01949">
    <property type="entry name" value="GGDEF"/>
    <property type="match status" value="1"/>
</dbReference>
<dbReference type="Proteomes" id="UP000600247">
    <property type="component" value="Unassembled WGS sequence"/>
</dbReference>
<dbReference type="Gene3D" id="3.30.70.270">
    <property type="match status" value="1"/>
</dbReference>
<dbReference type="EMBL" id="BMHY01000015">
    <property type="protein sequence ID" value="GGG86029.1"/>
    <property type="molecule type" value="Genomic_DNA"/>
</dbReference>
<dbReference type="GO" id="GO:0043709">
    <property type="term" value="P:cell adhesion involved in single-species biofilm formation"/>
    <property type="evidence" value="ECO:0007669"/>
    <property type="project" value="TreeGrafter"/>
</dbReference>
<evidence type="ECO:0000256" key="1">
    <source>
        <dbReference type="SAM" id="Phobius"/>
    </source>
</evidence>
<evidence type="ECO:0000313" key="3">
    <source>
        <dbReference type="EMBL" id="GGG86029.1"/>
    </source>
</evidence>
<comment type="caution">
    <text evidence="3">The sequence shown here is derived from an EMBL/GenBank/DDBJ whole genome shotgun (WGS) entry which is preliminary data.</text>
</comment>
<dbReference type="GO" id="GO:1902201">
    <property type="term" value="P:negative regulation of bacterial-type flagellum-dependent cell motility"/>
    <property type="evidence" value="ECO:0007669"/>
    <property type="project" value="TreeGrafter"/>
</dbReference>
<dbReference type="SUPFAM" id="SSF55073">
    <property type="entry name" value="Nucleotide cyclase"/>
    <property type="match status" value="1"/>
</dbReference>
<dbReference type="GO" id="GO:0052621">
    <property type="term" value="F:diguanylate cyclase activity"/>
    <property type="evidence" value="ECO:0007669"/>
    <property type="project" value="TreeGrafter"/>
</dbReference>
<feature type="transmembrane region" description="Helical" evidence="1">
    <location>
        <begin position="77"/>
        <end position="98"/>
    </location>
</feature>
<feature type="transmembrane region" description="Helical" evidence="1">
    <location>
        <begin position="197"/>
        <end position="222"/>
    </location>
</feature>
<feature type="transmembrane region" description="Helical" evidence="1">
    <location>
        <begin position="110"/>
        <end position="128"/>
    </location>
</feature>
<dbReference type="PANTHER" id="PTHR45138:SF9">
    <property type="entry name" value="DIGUANYLATE CYCLASE DGCM-RELATED"/>
    <property type="match status" value="1"/>
</dbReference>